<feature type="compositionally biased region" description="Low complexity" evidence="4">
    <location>
        <begin position="135"/>
        <end position="147"/>
    </location>
</feature>
<dbReference type="Gramene" id="PSS11739">
    <property type="protein sequence ID" value="PSS11739"/>
    <property type="gene ID" value="CEY00_Acc16021"/>
</dbReference>
<evidence type="ECO:0000256" key="1">
    <source>
        <dbReference type="ARBA" id="ARBA00023242"/>
    </source>
</evidence>
<reference evidence="7" key="2">
    <citation type="journal article" date="2018" name="BMC Genomics">
        <title>A manually annotated Actinidia chinensis var. chinensis (kiwifruit) genome highlights the challenges associated with draft genomes and gene prediction in plants.</title>
        <authorList>
            <person name="Pilkington S.M."/>
            <person name="Crowhurst R."/>
            <person name="Hilario E."/>
            <person name="Nardozza S."/>
            <person name="Fraser L."/>
            <person name="Peng Y."/>
            <person name="Gunaseelan K."/>
            <person name="Simpson R."/>
            <person name="Tahir J."/>
            <person name="Deroles S.C."/>
            <person name="Templeton K."/>
            <person name="Luo Z."/>
            <person name="Davy M."/>
            <person name="Cheng C."/>
            <person name="McNeilage M."/>
            <person name="Scaglione D."/>
            <person name="Liu Y."/>
            <person name="Zhang Q."/>
            <person name="Datson P."/>
            <person name="De Silva N."/>
            <person name="Gardiner S.E."/>
            <person name="Bassett H."/>
            <person name="Chagne D."/>
            <person name="McCallum J."/>
            <person name="Dzierzon H."/>
            <person name="Deng C."/>
            <person name="Wang Y.Y."/>
            <person name="Barron L."/>
            <person name="Manako K."/>
            <person name="Bowen J."/>
            <person name="Foster T.M."/>
            <person name="Erridge Z.A."/>
            <person name="Tiffin H."/>
            <person name="Waite C.N."/>
            <person name="Davies K.M."/>
            <person name="Grierson E.P."/>
            <person name="Laing W.A."/>
            <person name="Kirk R."/>
            <person name="Chen X."/>
            <person name="Wood M."/>
            <person name="Montefiori M."/>
            <person name="Brummell D.A."/>
            <person name="Schwinn K.E."/>
            <person name="Catanach A."/>
            <person name="Fullerton C."/>
            <person name="Li D."/>
            <person name="Meiyalaghan S."/>
            <person name="Nieuwenhuizen N."/>
            <person name="Read N."/>
            <person name="Prakash R."/>
            <person name="Hunter D."/>
            <person name="Zhang H."/>
            <person name="McKenzie M."/>
            <person name="Knabel M."/>
            <person name="Harris A."/>
            <person name="Allan A.C."/>
            <person name="Gleave A."/>
            <person name="Chen A."/>
            <person name="Janssen B.J."/>
            <person name="Plunkett B."/>
            <person name="Ampomah-Dwamena C."/>
            <person name="Voogd C."/>
            <person name="Leif D."/>
            <person name="Lafferty D."/>
            <person name="Souleyre E.J.F."/>
            <person name="Varkonyi-Gasic E."/>
            <person name="Gambi F."/>
            <person name="Hanley J."/>
            <person name="Yao J.L."/>
            <person name="Cheung J."/>
            <person name="David K.M."/>
            <person name="Warren B."/>
            <person name="Marsh K."/>
            <person name="Snowden K.C."/>
            <person name="Lin-Wang K."/>
            <person name="Brian L."/>
            <person name="Martinez-Sanchez M."/>
            <person name="Wang M."/>
            <person name="Ileperuma N."/>
            <person name="Macnee N."/>
            <person name="Campin R."/>
            <person name="McAtee P."/>
            <person name="Drummond R.S.M."/>
            <person name="Espley R.V."/>
            <person name="Ireland H.S."/>
            <person name="Wu R."/>
            <person name="Atkinson R.G."/>
            <person name="Karunairetnam S."/>
            <person name="Bulley S."/>
            <person name="Chunkath S."/>
            <person name="Hanley Z."/>
            <person name="Storey R."/>
            <person name="Thrimawithana A.H."/>
            <person name="Thomson S."/>
            <person name="David C."/>
            <person name="Testolin R."/>
            <person name="Huang H."/>
            <person name="Hellens R.P."/>
            <person name="Schaffer R.J."/>
        </authorList>
    </citation>
    <scope>NUCLEOTIDE SEQUENCE [LARGE SCALE GENOMIC DNA]</scope>
    <source>
        <strain evidence="7">cv. Red5</strain>
    </source>
</reference>
<dbReference type="GO" id="GO:0005634">
    <property type="term" value="C:nucleus"/>
    <property type="evidence" value="ECO:0007669"/>
    <property type="project" value="UniProtKB-SubCell"/>
</dbReference>
<keyword evidence="7" id="KW-1185">Reference proteome</keyword>
<name>A0A2R6QP77_ACTCC</name>
<dbReference type="InterPro" id="IPR014977">
    <property type="entry name" value="WRC_dom"/>
</dbReference>
<evidence type="ECO:0000313" key="6">
    <source>
        <dbReference type="EMBL" id="PSS11739.1"/>
    </source>
</evidence>
<proteinExistence type="inferred from homology"/>
<dbReference type="Proteomes" id="UP000241394">
    <property type="component" value="Chromosome LG14"/>
</dbReference>
<feature type="compositionally biased region" description="Polar residues" evidence="4">
    <location>
        <begin position="79"/>
        <end position="101"/>
    </location>
</feature>
<keyword evidence="3" id="KW-0805">Transcription regulation</keyword>
<evidence type="ECO:0000256" key="3">
    <source>
        <dbReference type="RuleBase" id="RU367127"/>
    </source>
</evidence>
<dbReference type="GO" id="GO:0005524">
    <property type="term" value="F:ATP binding"/>
    <property type="evidence" value="ECO:0007669"/>
    <property type="project" value="UniProtKB-UniRule"/>
</dbReference>
<dbReference type="GO" id="GO:0032502">
    <property type="term" value="P:developmental process"/>
    <property type="evidence" value="ECO:0007669"/>
    <property type="project" value="InterPro"/>
</dbReference>
<keyword evidence="1 3" id="KW-0539">Nucleus</keyword>
<feature type="compositionally biased region" description="Polar residues" evidence="4">
    <location>
        <begin position="330"/>
        <end position="349"/>
    </location>
</feature>
<feature type="region of interest" description="Disordered" evidence="4">
    <location>
        <begin position="135"/>
        <end position="168"/>
    </location>
</feature>
<organism evidence="6 7">
    <name type="scientific">Actinidia chinensis var. chinensis</name>
    <name type="common">Chinese soft-hair kiwi</name>
    <dbReference type="NCBI Taxonomy" id="1590841"/>
    <lineage>
        <taxon>Eukaryota</taxon>
        <taxon>Viridiplantae</taxon>
        <taxon>Streptophyta</taxon>
        <taxon>Embryophyta</taxon>
        <taxon>Tracheophyta</taxon>
        <taxon>Spermatophyta</taxon>
        <taxon>Magnoliopsida</taxon>
        <taxon>eudicotyledons</taxon>
        <taxon>Gunneridae</taxon>
        <taxon>Pentapetalae</taxon>
        <taxon>asterids</taxon>
        <taxon>Ericales</taxon>
        <taxon>Actinidiaceae</taxon>
        <taxon>Actinidia</taxon>
    </lineage>
</organism>
<comment type="caution">
    <text evidence="6">The sequence shown here is derived from an EMBL/GenBank/DDBJ whole genome shotgun (WGS) entry which is preliminary data.</text>
</comment>
<dbReference type="PANTHER" id="PTHR31602:SF63">
    <property type="entry name" value="GROWTH-REGULATING FACTOR 3"/>
    <property type="match status" value="1"/>
</dbReference>
<evidence type="ECO:0000259" key="5">
    <source>
        <dbReference type="PROSITE" id="PS51667"/>
    </source>
</evidence>
<comment type="similarity">
    <text evidence="3">Belongs to the GRF family.</text>
</comment>
<dbReference type="EMBL" id="NKQK01000014">
    <property type="protein sequence ID" value="PSS11739.1"/>
    <property type="molecule type" value="Genomic_DNA"/>
</dbReference>
<sequence>MGSNLKVGPKGFDYRSMMDPVQGRCRRTDGKQWRCSRDVVPDQKYCERHMHRGRSGSRKHVEASEITLESVPLNLQLATTSSKSSGNPPAVTPRSTTSIGRDNSVEAKKDLTATAAAGSPTTSLTIYSKKSERNTNVFGNTTTTTLTGPRSPADKKSNSRSSSDCVGENDASYKNLNYGNNIRSSINSRDNVNTGSSTASGFGFPPDNVLRGCAPVGCYSSSLDYNLRCRRTDGKKWRCNWDVVPNQKYCQRHLHRGAKKLMVAAQSVTVAAAPPPPPSGGCLVPPPLAIPKTADGHHVNVDTNLSISIKEAIPVTNEAKRSYSSSSSSDATTITDENGSVSHLLTLSP</sequence>
<keyword evidence="3" id="KW-0010">Activator</keyword>
<feature type="domain" description="WRC" evidence="5">
    <location>
        <begin position="19"/>
        <end position="63"/>
    </location>
</feature>
<keyword evidence="3" id="KW-0804">Transcription</keyword>
<dbReference type="InterPro" id="IPR031137">
    <property type="entry name" value="GRF"/>
</dbReference>
<comment type="domain">
    <text evidence="3">The QLQ domain and WRC domain may be involved in protein-protein interaction and DNA-binding, respectively.</text>
</comment>
<feature type="domain" description="WRC" evidence="5">
    <location>
        <begin position="223"/>
        <end position="267"/>
    </location>
</feature>
<dbReference type="OrthoDB" id="1103109at2759"/>
<dbReference type="FunCoup" id="A0A2R6QP77">
    <property type="interactions" value="32"/>
</dbReference>
<protein>
    <recommendedName>
        <fullName evidence="3">Growth-regulating factor</fullName>
    </recommendedName>
</protein>
<dbReference type="OMA" id="HTHENTV"/>
<dbReference type="Pfam" id="PF08879">
    <property type="entry name" value="WRC"/>
    <property type="match status" value="2"/>
</dbReference>
<accession>A0A2R6QP77</accession>
<dbReference type="AlphaFoldDB" id="A0A2R6QP77"/>
<dbReference type="GO" id="GO:0006351">
    <property type="term" value="P:DNA-templated transcription"/>
    <property type="evidence" value="ECO:0007669"/>
    <property type="project" value="UniProtKB-UniRule"/>
</dbReference>
<dbReference type="PROSITE" id="PS51667">
    <property type="entry name" value="WRC"/>
    <property type="match status" value="2"/>
</dbReference>
<evidence type="ECO:0000256" key="4">
    <source>
        <dbReference type="SAM" id="MobiDB-lite"/>
    </source>
</evidence>
<feature type="region of interest" description="Disordered" evidence="4">
    <location>
        <begin position="79"/>
        <end position="103"/>
    </location>
</feature>
<dbReference type="STRING" id="1590841.A0A2R6QP77"/>
<reference evidence="6 7" key="1">
    <citation type="submission" date="2017-07" db="EMBL/GenBank/DDBJ databases">
        <title>An improved, manually edited Actinidia chinensis var. chinensis (kiwifruit) genome highlights the challenges associated with draft genomes and gene prediction in plants.</title>
        <authorList>
            <person name="Pilkington S."/>
            <person name="Crowhurst R."/>
            <person name="Hilario E."/>
            <person name="Nardozza S."/>
            <person name="Fraser L."/>
            <person name="Peng Y."/>
            <person name="Gunaseelan K."/>
            <person name="Simpson R."/>
            <person name="Tahir J."/>
            <person name="Deroles S."/>
            <person name="Templeton K."/>
            <person name="Luo Z."/>
            <person name="Davy M."/>
            <person name="Cheng C."/>
            <person name="Mcneilage M."/>
            <person name="Scaglione D."/>
            <person name="Liu Y."/>
            <person name="Zhang Q."/>
            <person name="Datson P."/>
            <person name="De Silva N."/>
            <person name="Gardiner S."/>
            <person name="Bassett H."/>
            <person name="Chagne D."/>
            <person name="Mccallum J."/>
            <person name="Dzierzon H."/>
            <person name="Deng C."/>
            <person name="Wang Y.-Y."/>
            <person name="Barron N."/>
            <person name="Manako K."/>
            <person name="Bowen J."/>
            <person name="Foster T."/>
            <person name="Erridge Z."/>
            <person name="Tiffin H."/>
            <person name="Waite C."/>
            <person name="Davies K."/>
            <person name="Grierson E."/>
            <person name="Laing W."/>
            <person name="Kirk R."/>
            <person name="Chen X."/>
            <person name="Wood M."/>
            <person name="Montefiori M."/>
            <person name="Brummell D."/>
            <person name="Schwinn K."/>
            <person name="Catanach A."/>
            <person name="Fullerton C."/>
            <person name="Li D."/>
            <person name="Meiyalaghan S."/>
            <person name="Nieuwenhuizen N."/>
            <person name="Read N."/>
            <person name="Prakash R."/>
            <person name="Hunter D."/>
            <person name="Zhang H."/>
            <person name="Mckenzie M."/>
            <person name="Knabel M."/>
            <person name="Harris A."/>
            <person name="Allan A."/>
            <person name="Chen A."/>
            <person name="Janssen B."/>
            <person name="Plunkett B."/>
            <person name="Dwamena C."/>
            <person name="Voogd C."/>
            <person name="Leif D."/>
            <person name="Lafferty D."/>
            <person name="Souleyre E."/>
            <person name="Varkonyi-Gasic E."/>
            <person name="Gambi F."/>
            <person name="Hanley J."/>
            <person name="Yao J.-L."/>
            <person name="Cheung J."/>
            <person name="David K."/>
            <person name="Warren B."/>
            <person name="Marsh K."/>
            <person name="Snowden K."/>
            <person name="Lin-Wang K."/>
            <person name="Brian L."/>
            <person name="Martinez-Sanchez M."/>
            <person name="Wang M."/>
            <person name="Ileperuma N."/>
            <person name="Macnee N."/>
            <person name="Campin R."/>
            <person name="Mcatee P."/>
            <person name="Drummond R."/>
            <person name="Espley R."/>
            <person name="Ireland H."/>
            <person name="Wu R."/>
            <person name="Atkinson R."/>
            <person name="Karunairetnam S."/>
            <person name="Bulley S."/>
            <person name="Chunkath S."/>
            <person name="Hanley Z."/>
            <person name="Storey R."/>
            <person name="Thrimawithana A."/>
            <person name="Thomson S."/>
            <person name="David C."/>
            <person name="Testolin R."/>
        </authorList>
    </citation>
    <scope>NUCLEOTIDE SEQUENCE [LARGE SCALE GENOMIC DNA]</scope>
    <source>
        <strain evidence="7">cv. Red5</strain>
        <tissue evidence="6">Young leaf</tissue>
    </source>
</reference>
<dbReference type="PANTHER" id="PTHR31602">
    <property type="entry name" value="GROWTH-REGULATING FACTOR 5"/>
    <property type="match status" value="1"/>
</dbReference>
<dbReference type="InParanoid" id="A0A2R6QP77"/>
<gene>
    <name evidence="6" type="ORF">CEY00_Acc16021</name>
</gene>
<comment type="caution">
    <text evidence="2">Lacks conserved residue(s) required for the propagation of feature annotation.</text>
</comment>
<evidence type="ECO:0000256" key="2">
    <source>
        <dbReference type="PROSITE-ProRule" id="PRU01002"/>
    </source>
</evidence>
<comment type="subcellular location">
    <subcellularLocation>
        <location evidence="3">Nucleus</location>
    </subcellularLocation>
</comment>
<feature type="region of interest" description="Disordered" evidence="4">
    <location>
        <begin position="318"/>
        <end position="349"/>
    </location>
</feature>
<evidence type="ECO:0000313" key="7">
    <source>
        <dbReference type="Proteomes" id="UP000241394"/>
    </source>
</evidence>
<comment type="function">
    <text evidence="3">Transcription activator.</text>
</comment>